<dbReference type="SUPFAM" id="SSF50151">
    <property type="entry name" value="SacY-like RNA-binding domain"/>
    <property type="match status" value="1"/>
</dbReference>
<dbReference type="Pfam" id="PF03123">
    <property type="entry name" value="CAT_RBD"/>
    <property type="match status" value="1"/>
</dbReference>
<evidence type="ECO:0000256" key="1">
    <source>
        <dbReference type="ARBA" id="ARBA00022737"/>
    </source>
</evidence>
<dbReference type="InterPro" id="IPR036650">
    <property type="entry name" value="CAT_RNA-bd_dom_sf"/>
</dbReference>
<dbReference type="PANTHER" id="PTHR30185:SF15">
    <property type="entry name" value="CRYPTIC BETA-GLUCOSIDE BGL OPERON ANTITERMINATOR"/>
    <property type="match status" value="1"/>
</dbReference>
<dbReference type="RefSeq" id="WP_173102002.1">
    <property type="nucleotide sequence ID" value="NZ_AP022822.1"/>
</dbReference>
<feature type="domain" description="PRD" evidence="2">
    <location>
        <begin position="170"/>
        <end position="277"/>
    </location>
</feature>
<dbReference type="SUPFAM" id="SSF63520">
    <property type="entry name" value="PTS-regulatory domain, PRD"/>
    <property type="match status" value="2"/>
</dbReference>
<proteinExistence type="predicted"/>
<dbReference type="Gene3D" id="2.30.24.10">
    <property type="entry name" value="CAT RNA-binding domain"/>
    <property type="match status" value="1"/>
</dbReference>
<dbReference type="GO" id="GO:0006355">
    <property type="term" value="P:regulation of DNA-templated transcription"/>
    <property type="evidence" value="ECO:0007669"/>
    <property type="project" value="InterPro"/>
</dbReference>
<reference evidence="3 4" key="1">
    <citation type="submission" date="2020-02" db="EMBL/GenBank/DDBJ databases">
        <title>Characterization of vanA genotype vancomycin-resistant Enterococcus saigonensis VE80.</title>
        <authorList>
            <person name="Harada T."/>
            <person name="Motooka D."/>
            <person name="Nakamura S."/>
            <person name="Yamamoto Y."/>
            <person name="Kawahara R."/>
            <person name="Kawatsu K."/>
        </authorList>
    </citation>
    <scope>NUCLEOTIDE SEQUENCE [LARGE SCALE GENOMIC DNA]</scope>
    <source>
        <strain evidence="3 4">VE80</strain>
    </source>
</reference>
<dbReference type="Proteomes" id="UP000502998">
    <property type="component" value="Chromosome"/>
</dbReference>
<feature type="domain" description="PRD" evidence="2">
    <location>
        <begin position="64"/>
        <end position="169"/>
    </location>
</feature>
<dbReference type="KEGG" id="esg:EsVE80_01310"/>
<accession>A0A679I538</accession>
<dbReference type="EMBL" id="AP022822">
    <property type="protein sequence ID" value="BCA84608.1"/>
    <property type="molecule type" value="Genomic_DNA"/>
</dbReference>
<evidence type="ECO:0000313" key="3">
    <source>
        <dbReference type="EMBL" id="BCA84608.1"/>
    </source>
</evidence>
<dbReference type="Pfam" id="PF00874">
    <property type="entry name" value="PRD"/>
    <property type="match status" value="2"/>
</dbReference>
<dbReference type="InterPro" id="IPR050661">
    <property type="entry name" value="BglG_antiterminators"/>
</dbReference>
<evidence type="ECO:0000313" key="4">
    <source>
        <dbReference type="Proteomes" id="UP000502998"/>
    </source>
</evidence>
<keyword evidence="4" id="KW-1185">Reference proteome</keyword>
<name>A0A679I538_9ENTE</name>
<keyword evidence="1" id="KW-0677">Repeat</keyword>
<dbReference type="InterPro" id="IPR036634">
    <property type="entry name" value="PRD_sf"/>
</dbReference>
<gene>
    <name evidence="3" type="ORF">EsVE80_01310</name>
</gene>
<organism evidence="3 4">
    <name type="scientific">Enterococcus saigonensis</name>
    <dbReference type="NCBI Taxonomy" id="1805431"/>
    <lineage>
        <taxon>Bacteria</taxon>
        <taxon>Bacillati</taxon>
        <taxon>Bacillota</taxon>
        <taxon>Bacilli</taxon>
        <taxon>Lactobacillales</taxon>
        <taxon>Enterococcaceae</taxon>
        <taxon>Enterococcus</taxon>
    </lineage>
</organism>
<dbReference type="AlphaFoldDB" id="A0A679I538"/>
<protein>
    <submittedName>
        <fullName evidence="3">Transcription antiterminator BglG</fullName>
    </submittedName>
</protein>
<dbReference type="InterPro" id="IPR011608">
    <property type="entry name" value="PRD"/>
</dbReference>
<dbReference type="PROSITE" id="PS51372">
    <property type="entry name" value="PRD_2"/>
    <property type="match status" value="2"/>
</dbReference>
<evidence type="ECO:0000259" key="2">
    <source>
        <dbReference type="PROSITE" id="PS51372"/>
    </source>
</evidence>
<dbReference type="SMART" id="SM01061">
    <property type="entry name" value="CAT_RBD"/>
    <property type="match status" value="1"/>
</dbReference>
<dbReference type="PANTHER" id="PTHR30185">
    <property type="entry name" value="CRYPTIC BETA-GLUCOSIDE BGL OPERON ANTITERMINATOR"/>
    <property type="match status" value="1"/>
</dbReference>
<dbReference type="InterPro" id="IPR004341">
    <property type="entry name" value="CAT_RNA-bd_dom"/>
</dbReference>
<sequence length="277" mass="32088">MKVIKVLNNSAAIVLDGDHEAIVIGNGLSFGKKVGDEVDPSKVERKFVANTNQIDEKFQKLFEKISYEESSLAFEIIEYFKEQLDYPLNDLIYLSLADHINFAIERAKTGIYLPNAVLHEVQMFYPAEYRLGAWAVLLLNERAQVNLQADEAGFIALHIINARWSGEKTHSEQDFNKIISDLIEILNETYQRDFKKDSINYHRLVTHLKYFLLREFGMQQQAKVDDFGYFDQVIQDFPQAYAGAEKIAKYLETFFGHKVPKEEKVFLTIHINRILQN</sequence>
<dbReference type="GO" id="GO:0003723">
    <property type="term" value="F:RNA binding"/>
    <property type="evidence" value="ECO:0007669"/>
    <property type="project" value="InterPro"/>
</dbReference>
<dbReference type="Gene3D" id="1.10.1790.10">
    <property type="entry name" value="PRD domain"/>
    <property type="match status" value="2"/>
</dbReference>